<evidence type="ECO:0000256" key="1">
    <source>
        <dbReference type="SAM" id="Phobius"/>
    </source>
</evidence>
<evidence type="ECO:0000313" key="2">
    <source>
        <dbReference type="EMBL" id="EDL81143.1"/>
    </source>
</evidence>
<keyword evidence="1" id="KW-0472">Membrane</keyword>
<reference evidence="3" key="1">
    <citation type="submission" date="2005-09" db="EMBL/GenBank/DDBJ databases">
        <authorList>
            <person name="Mural R.J."/>
            <person name="Li P.W."/>
            <person name="Adams M.D."/>
            <person name="Amanatides P.G."/>
            <person name="Baden-Tillson H."/>
            <person name="Barnstead M."/>
            <person name="Chin S.H."/>
            <person name="Dew I."/>
            <person name="Evans C.A."/>
            <person name="Ferriera S."/>
            <person name="Flanigan M."/>
            <person name="Fosler C."/>
            <person name="Glodek A."/>
            <person name="Gu Z."/>
            <person name="Holt R.A."/>
            <person name="Jennings D."/>
            <person name="Kraft C.L."/>
            <person name="Lu F."/>
            <person name="Nguyen T."/>
            <person name="Nusskern D.R."/>
            <person name="Pfannkoch C.M."/>
            <person name="Sitter C."/>
            <person name="Sutton G.G."/>
            <person name="Venter J.C."/>
            <person name="Wang Z."/>
            <person name="Woodage T."/>
            <person name="Zheng X.H."/>
            <person name="Zhong F."/>
        </authorList>
    </citation>
    <scope>NUCLEOTIDE SEQUENCE [LARGE SCALE GENOMIC DNA]</scope>
    <source>
        <strain>BN</strain>
        <strain evidence="3">Sprague-Dawley</strain>
    </source>
</reference>
<dbReference type="EMBL" id="CH473968">
    <property type="protein sequence ID" value="EDL81143.1"/>
    <property type="molecule type" value="Genomic_DNA"/>
</dbReference>
<feature type="transmembrane region" description="Helical" evidence="1">
    <location>
        <begin position="42"/>
        <end position="64"/>
    </location>
</feature>
<keyword evidence="1" id="KW-0812">Transmembrane</keyword>
<feature type="transmembrane region" description="Helical" evidence="1">
    <location>
        <begin position="18"/>
        <end position="36"/>
    </location>
</feature>
<sequence length="130" mass="13996">MSPSTDTSASKEPLQFQLLYLLIDLPIAAPSVLPLYPEDVLFIHVAHVIILILLALLVLPLLLLPLHLHPHLALDVHHPFPLFLRPQQAVCGCGALRAVAVLPWRGGRRLIADRGDVTAAVVVHGRGAGG</sequence>
<name>A6IU92_RAT</name>
<organism evidence="2 3">
    <name type="scientific">Rattus norvegicus</name>
    <name type="common">Rat</name>
    <dbReference type="NCBI Taxonomy" id="10116"/>
    <lineage>
        <taxon>Eukaryota</taxon>
        <taxon>Metazoa</taxon>
        <taxon>Chordata</taxon>
        <taxon>Craniata</taxon>
        <taxon>Vertebrata</taxon>
        <taxon>Euteleostomi</taxon>
        <taxon>Mammalia</taxon>
        <taxon>Eutheria</taxon>
        <taxon>Euarchontoglires</taxon>
        <taxon>Glires</taxon>
        <taxon>Rodentia</taxon>
        <taxon>Myomorpha</taxon>
        <taxon>Muroidea</taxon>
        <taxon>Muridae</taxon>
        <taxon>Murinae</taxon>
        <taxon>Rattus</taxon>
    </lineage>
</organism>
<dbReference type="Proteomes" id="UP000234681">
    <property type="component" value="Chromosome 5"/>
</dbReference>
<dbReference type="AlphaFoldDB" id="A6IU92"/>
<proteinExistence type="predicted"/>
<evidence type="ECO:0000313" key="3">
    <source>
        <dbReference type="Proteomes" id="UP000234681"/>
    </source>
</evidence>
<keyword evidence="1" id="KW-1133">Transmembrane helix</keyword>
<accession>A6IU92</accession>
<protein>
    <submittedName>
        <fullName evidence="2">RCG31533, isoform CRA_a</fullName>
    </submittedName>
</protein>
<gene>
    <name evidence="2" type="ORF">rCG_31533</name>
</gene>